<keyword evidence="7" id="KW-0156">Chromatin regulator</keyword>
<evidence type="ECO:0000256" key="3">
    <source>
        <dbReference type="ARBA" id="ARBA00022454"/>
    </source>
</evidence>
<dbReference type="AlphaFoldDB" id="A0A8H5GTL7"/>
<organism evidence="11 12">
    <name type="scientific">Tetrapyrgos nigripes</name>
    <dbReference type="NCBI Taxonomy" id="182062"/>
    <lineage>
        <taxon>Eukaryota</taxon>
        <taxon>Fungi</taxon>
        <taxon>Dikarya</taxon>
        <taxon>Basidiomycota</taxon>
        <taxon>Agaricomycotina</taxon>
        <taxon>Agaricomycetes</taxon>
        <taxon>Agaricomycetidae</taxon>
        <taxon>Agaricales</taxon>
        <taxon>Marasmiineae</taxon>
        <taxon>Marasmiaceae</taxon>
        <taxon>Tetrapyrgos</taxon>
    </lineage>
</organism>
<gene>
    <name evidence="11" type="ORF">D9758_001978</name>
</gene>
<dbReference type="CDD" id="cd10524">
    <property type="entry name" value="SET_Suv4-20-like"/>
    <property type="match status" value="1"/>
</dbReference>
<name>A0A8H5GTL7_9AGAR</name>
<feature type="compositionally biased region" description="Basic and acidic residues" evidence="9">
    <location>
        <begin position="660"/>
        <end position="685"/>
    </location>
</feature>
<dbReference type="Proteomes" id="UP000559256">
    <property type="component" value="Unassembled WGS sequence"/>
</dbReference>
<evidence type="ECO:0000256" key="8">
    <source>
        <dbReference type="ARBA" id="ARBA00023242"/>
    </source>
</evidence>
<evidence type="ECO:0000259" key="10">
    <source>
        <dbReference type="PROSITE" id="PS50280"/>
    </source>
</evidence>
<keyword evidence="8" id="KW-0539">Nucleus</keyword>
<dbReference type="GO" id="GO:0032259">
    <property type="term" value="P:methylation"/>
    <property type="evidence" value="ECO:0007669"/>
    <property type="project" value="UniProtKB-KW"/>
</dbReference>
<feature type="region of interest" description="Disordered" evidence="9">
    <location>
        <begin position="599"/>
        <end position="878"/>
    </location>
</feature>
<evidence type="ECO:0000256" key="7">
    <source>
        <dbReference type="ARBA" id="ARBA00022853"/>
    </source>
</evidence>
<dbReference type="InterPro" id="IPR046341">
    <property type="entry name" value="SET_dom_sf"/>
</dbReference>
<feature type="compositionally biased region" description="Basic and acidic residues" evidence="9">
    <location>
        <begin position="744"/>
        <end position="763"/>
    </location>
</feature>
<dbReference type="SMART" id="SM00317">
    <property type="entry name" value="SET"/>
    <property type="match status" value="1"/>
</dbReference>
<dbReference type="GO" id="GO:0005694">
    <property type="term" value="C:chromosome"/>
    <property type="evidence" value="ECO:0007669"/>
    <property type="project" value="UniProtKB-SubCell"/>
</dbReference>
<dbReference type="InterPro" id="IPR001214">
    <property type="entry name" value="SET_dom"/>
</dbReference>
<feature type="compositionally biased region" description="Acidic residues" evidence="9">
    <location>
        <begin position="282"/>
        <end position="309"/>
    </location>
</feature>
<feature type="compositionally biased region" description="Basic and acidic residues" evidence="9">
    <location>
        <begin position="919"/>
        <end position="930"/>
    </location>
</feature>
<reference evidence="11 12" key="1">
    <citation type="journal article" date="2020" name="ISME J.">
        <title>Uncovering the hidden diversity of litter-decomposition mechanisms in mushroom-forming fungi.</title>
        <authorList>
            <person name="Floudas D."/>
            <person name="Bentzer J."/>
            <person name="Ahren D."/>
            <person name="Johansson T."/>
            <person name="Persson P."/>
            <person name="Tunlid A."/>
        </authorList>
    </citation>
    <scope>NUCLEOTIDE SEQUENCE [LARGE SCALE GENOMIC DNA]</scope>
    <source>
        <strain evidence="11 12">CBS 291.85</strain>
    </source>
</reference>
<comment type="caution">
    <text evidence="11">The sequence shown here is derived from an EMBL/GenBank/DDBJ whole genome shotgun (WGS) entry which is preliminary data.</text>
</comment>
<dbReference type="Pfam" id="PF00856">
    <property type="entry name" value="SET"/>
    <property type="match status" value="1"/>
</dbReference>
<feature type="compositionally biased region" description="Polar residues" evidence="9">
    <location>
        <begin position="448"/>
        <end position="477"/>
    </location>
</feature>
<evidence type="ECO:0000313" key="12">
    <source>
        <dbReference type="Proteomes" id="UP000559256"/>
    </source>
</evidence>
<keyword evidence="3" id="KW-0158">Chromosome</keyword>
<dbReference type="EMBL" id="JAACJM010000010">
    <property type="protein sequence ID" value="KAF5370841.1"/>
    <property type="molecule type" value="Genomic_DNA"/>
</dbReference>
<evidence type="ECO:0000256" key="2">
    <source>
        <dbReference type="ARBA" id="ARBA00004286"/>
    </source>
</evidence>
<evidence type="ECO:0000256" key="9">
    <source>
        <dbReference type="SAM" id="MobiDB-lite"/>
    </source>
</evidence>
<feature type="region of interest" description="Disordered" evidence="9">
    <location>
        <begin position="370"/>
        <end position="544"/>
    </location>
</feature>
<dbReference type="PROSITE" id="PS50280">
    <property type="entry name" value="SET"/>
    <property type="match status" value="1"/>
</dbReference>
<feature type="compositionally biased region" description="Low complexity" evidence="9">
    <location>
        <begin position="945"/>
        <end position="958"/>
    </location>
</feature>
<feature type="compositionally biased region" description="Polar residues" evidence="9">
    <location>
        <begin position="607"/>
        <end position="619"/>
    </location>
</feature>
<feature type="region of interest" description="Disordered" evidence="9">
    <location>
        <begin position="890"/>
        <end position="966"/>
    </location>
</feature>
<accession>A0A8H5GTL7</accession>
<evidence type="ECO:0000256" key="4">
    <source>
        <dbReference type="ARBA" id="ARBA00022603"/>
    </source>
</evidence>
<evidence type="ECO:0000256" key="1">
    <source>
        <dbReference type="ARBA" id="ARBA00004123"/>
    </source>
</evidence>
<dbReference type="GO" id="GO:0042799">
    <property type="term" value="F:histone H4K20 methyltransferase activity"/>
    <property type="evidence" value="ECO:0007669"/>
    <property type="project" value="TreeGrafter"/>
</dbReference>
<dbReference type="OrthoDB" id="6627536at2759"/>
<dbReference type="GO" id="GO:0005634">
    <property type="term" value="C:nucleus"/>
    <property type="evidence" value="ECO:0007669"/>
    <property type="project" value="UniProtKB-SubCell"/>
</dbReference>
<dbReference type="PANTHER" id="PTHR12977:SF4">
    <property type="entry name" value="HISTONE-LYSINE N-METHYLTRANSFERASE KMT5B"/>
    <property type="match status" value="1"/>
</dbReference>
<feature type="domain" description="SET" evidence="10">
    <location>
        <begin position="130"/>
        <end position="254"/>
    </location>
</feature>
<feature type="compositionally biased region" description="Polar residues" evidence="9">
    <location>
        <begin position="370"/>
        <end position="388"/>
    </location>
</feature>
<keyword evidence="12" id="KW-1185">Reference proteome</keyword>
<protein>
    <recommendedName>
        <fullName evidence="10">SET domain-containing protein</fullName>
    </recommendedName>
</protein>
<dbReference type="InterPro" id="IPR041938">
    <property type="entry name" value="Hist-Lys_N-MTase_N"/>
</dbReference>
<keyword evidence="5" id="KW-0808">Transferase</keyword>
<dbReference type="Gene3D" id="2.170.270.10">
    <property type="entry name" value="SET domain"/>
    <property type="match status" value="1"/>
</dbReference>
<feature type="compositionally biased region" description="Acidic residues" evidence="9">
    <location>
        <begin position="332"/>
        <end position="344"/>
    </location>
</feature>
<evidence type="ECO:0000256" key="6">
    <source>
        <dbReference type="ARBA" id="ARBA00022691"/>
    </source>
</evidence>
<dbReference type="InterPro" id="IPR039977">
    <property type="entry name" value="Suv4-20/Set9"/>
</dbReference>
<sequence>MAPSSSSNASAKGGLTWRPTKIMNMRDLSKDDDYLSHLLVEKLGTGTIPLLVHKMDPSRRLPKTPASDLLEIVRRVVTTKGQINQLVNRAVDELLRLTAVRYYLQSYTQKQINAFATHASRYFELYNPGGSIEISHTSRYSHKTGKSELCILATRNLVTGTVITELKGSMANLTDEEDRELKRTDLRHSDIRRDFSVIHSKSMKKNHLFLGPARFVNAKHDCDNNCELFREGRYITFRVIKPIALGEEITAHYGDGYFGRKNRNCLCETCEKKGRGGYAPVNDDDASDSSDSDSDVDDDSSVTQSDDEKDQNVNLDERRTRRGVYAVVTKEDDSDESEDEDEDVIPLAGATDIPSAKDIELSTEADTISELTSLVSSRAPSNTENPEPSLSEIPVPSGSASVARSISSLSSLSSAEDKSPASSSSTPFRSIISTRRQKAAKVEARSAESPTVNTPPRSASTSVSPSKRITRSCSMLTLNGKGKGKATERSSMSATPRREGVSKEDGVNVKKEDSSDSKLLRAKPAASNTPLEPPPKPEPPRGQDGKLLPLCCTCSSVLPVISVDLTIVWGLGMENQSVKKKAKQECPRCMRHAAIYGLPWPRRTPLPGTTSNFLTTPKESTPVEPSRRVTQKGLHDLDRKLAAAALSKKRQRGEEDDVEAEKPAKKSKTDVSESRHEREESEHPTPKRKRGRPRLSTPQRKSASIVVKTEEEEDTPLHPQGFKSQSRHMDGRFGTATTNTSPSRAERALEREKQKERREKEQEVSQNKKRSGDDDDDDGPETKRLRGNGGRLPLRRVFPRPGSLGSGNLVGRPNPLSFATRAWSGLMISDDGSEEDGEGPHTPEDSQSPPAVGVESGDPASLVITAAIPPPLTYKPTPFSFARRRWSSFRNLPSEEDQSELSSSKSAEEDEALPPPKFPHSDWVVHHDVYSSEEEDGPKVFPTQPGSSSSIPSPLSSPDDPDEVGLQFKYPSDALSFRKAASFFSHTSSLSTNLVDAGWD</sequence>
<dbReference type="Gene3D" id="1.10.10.1700">
    <property type="entry name" value="Histone-lysine N-methyltransferase"/>
    <property type="match status" value="1"/>
</dbReference>
<keyword evidence="6" id="KW-0949">S-adenosyl-L-methionine</keyword>
<dbReference type="SUPFAM" id="SSF82199">
    <property type="entry name" value="SET domain"/>
    <property type="match status" value="1"/>
</dbReference>
<feature type="compositionally biased region" description="Low complexity" evidence="9">
    <location>
        <begin position="396"/>
        <end position="433"/>
    </location>
</feature>
<feature type="compositionally biased region" description="Basic and acidic residues" evidence="9">
    <location>
        <begin position="496"/>
        <end position="519"/>
    </location>
</feature>
<comment type="subcellular location">
    <subcellularLocation>
        <location evidence="2">Chromosome</location>
    </subcellularLocation>
    <subcellularLocation>
        <location evidence="1">Nucleus</location>
    </subcellularLocation>
</comment>
<keyword evidence="4" id="KW-0489">Methyltransferase</keyword>
<dbReference type="PANTHER" id="PTHR12977">
    <property type="entry name" value="SUPPRESSOR OF VARIEGATION 4-20-RELATED"/>
    <property type="match status" value="1"/>
</dbReference>
<evidence type="ECO:0000313" key="11">
    <source>
        <dbReference type="EMBL" id="KAF5370841.1"/>
    </source>
</evidence>
<evidence type="ECO:0000256" key="5">
    <source>
        <dbReference type="ARBA" id="ARBA00022679"/>
    </source>
</evidence>
<feature type="region of interest" description="Disordered" evidence="9">
    <location>
        <begin position="277"/>
        <end position="351"/>
    </location>
</feature>
<proteinExistence type="predicted"/>